<evidence type="ECO:0000256" key="2">
    <source>
        <dbReference type="ARBA" id="ARBA00022692"/>
    </source>
</evidence>
<comment type="caution">
    <text evidence="7">The sequence shown here is derived from an EMBL/GenBank/DDBJ whole genome shotgun (WGS) entry which is preliminary data.</text>
</comment>
<accession>A0AAV7Q074</accession>
<dbReference type="PANTHER" id="PTHR12035">
    <property type="entry name" value="SIALIC ACID BINDING IMMUNOGLOBULIN-LIKE LECTIN"/>
    <property type="match status" value="1"/>
</dbReference>
<name>A0AAV7Q074_PLEWA</name>
<dbReference type="Proteomes" id="UP001066276">
    <property type="component" value="Chromosome 7"/>
</dbReference>
<dbReference type="InterPro" id="IPR013106">
    <property type="entry name" value="Ig_V-set"/>
</dbReference>
<comment type="subcellular location">
    <subcellularLocation>
        <location evidence="1">Membrane</location>
        <topology evidence="1">Single-pass membrane protein</topology>
    </subcellularLocation>
</comment>
<proteinExistence type="predicted"/>
<sequence>MGSLVGRLGVNTLISAASPSPAAVSGSVTLSLLSNRLRGIGSVQLERSPAPTRLPSTEGGRNRSDVSPGESGSRRSSAEESGLPRRLGSLRRMAGSRWSTQGEIGCLSAQHRRWGSFHLRERVSGFGASIGWAASRQPMADGGLILLVISFLWKGVLRAQEGIDTYLTVTLPWNVTAQEGLCVLIPCTFTYKETAEAAVTSRGYWFFEGGSIQEKAVATNDVNKEIHEHTRGRFRLVGDVRSRNCSLSINDVRKSDARSYFFRYEHNERSTTKYSYIRYPLRVTVTDLWNNPKMSLPGRVMEGIDITKIKQELYMSSSQQ</sequence>
<dbReference type="EMBL" id="JANPWB010000011">
    <property type="protein sequence ID" value="KAJ1132574.1"/>
    <property type="molecule type" value="Genomic_DNA"/>
</dbReference>
<feature type="region of interest" description="Disordered" evidence="5">
    <location>
        <begin position="44"/>
        <end position="86"/>
    </location>
</feature>
<dbReference type="AlphaFoldDB" id="A0AAV7Q074"/>
<dbReference type="SUPFAM" id="SSF48726">
    <property type="entry name" value="Immunoglobulin"/>
    <property type="match status" value="1"/>
</dbReference>
<keyword evidence="4" id="KW-0472">Membrane</keyword>
<dbReference type="PANTHER" id="PTHR12035:SF125">
    <property type="entry name" value="SIALIC ACID-BINDING IG-LIKE LECTIN 5"/>
    <property type="match status" value="1"/>
</dbReference>
<dbReference type="GO" id="GO:0007155">
    <property type="term" value="P:cell adhesion"/>
    <property type="evidence" value="ECO:0007669"/>
    <property type="project" value="TreeGrafter"/>
</dbReference>
<dbReference type="InterPro" id="IPR013783">
    <property type="entry name" value="Ig-like_fold"/>
</dbReference>
<feature type="domain" description="Immunoglobulin V-set" evidence="6">
    <location>
        <begin position="174"/>
        <end position="270"/>
    </location>
</feature>
<evidence type="ECO:0000313" key="8">
    <source>
        <dbReference type="Proteomes" id="UP001066276"/>
    </source>
</evidence>
<reference evidence="7" key="1">
    <citation type="journal article" date="2022" name="bioRxiv">
        <title>Sequencing and chromosome-scale assembly of the giantPleurodeles waltlgenome.</title>
        <authorList>
            <person name="Brown T."/>
            <person name="Elewa A."/>
            <person name="Iarovenko S."/>
            <person name="Subramanian E."/>
            <person name="Araus A.J."/>
            <person name="Petzold A."/>
            <person name="Susuki M."/>
            <person name="Suzuki K.-i.T."/>
            <person name="Hayashi T."/>
            <person name="Toyoda A."/>
            <person name="Oliveira C."/>
            <person name="Osipova E."/>
            <person name="Leigh N.D."/>
            <person name="Simon A."/>
            <person name="Yun M.H."/>
        </authorList>
    </citation>
    <scope>NUCLEOTIDE SEQUENCE</scope>
    <source>
        <strain evidence="7">20211129_DDA</strain>
        <tissue evidence="7">Liver</tissue>
    </source>
</reference>
<evidence type="ECO:0000256" key="1">
    <source>
        <dbReference type="ARBA" id="ARBA00004167"/>
    </source>
</evidence>
<dbReference type="InterPro" id="IPR051036">
    <property type="entry name" value="SIGLEC"/>
</dbReference>
<evidence type="ECO:0000256" key="5">
    <source>
        <dbReference type="SAM" id="MobiDB-lite"/>
    </source>
</evidence>
<dbReference type="Pfam" id="PF07686">
    <property type="entry name" value="V-set"/>
    <property type="match status" value="1"/>
</dbReference>
<protein>
    <recommendedName>
        <fullName evidence="6">Immunoglobulin V-set domain-containing protein</fullName>
    </recommendedName>
</protein>
<dbReference type="GO" id="GO:0005886">
    <property type="term" value="C:plasma membrane"/>
    <property type="evidence" value="ECO:0007669"/>
    <property type="project" value="TreeGrafter"/>
</dbReference>
<evidence type="ECO:0000256" key="4">
    <source>
        <dbReference type="ARBA" id="ARBA00023136"/>
    </source>
</evidence>
<evidence type="ECO:0000313" key="7">
    <source>
        <dbReference type="EMBL" id="KAJ1132574.1"/>
    </source>
</evidence>
<dbReference type="InterPro" id="IPR036179">
    <property type="entry name" value="Ig-like_dom_sf"/>
</dbReference>
<keyword evidence="8" id="KW-1185">Reference proteome</keyword>
<keyword evidence="2" id="KW-0812">Transmembrane</keyword>
<gene>
    <name evidence="7" type="ORF">NDU88_010882</name>
</gene>
<evidence type="ECO:0000259" key="6">
    <source>
        <dbReference type="Pfam" id="PF07686"/>
    </source>
</evidence>
<dbReference type="Gene3D" id="2.60.40.10">
    <property type="entry name" value="Immunoglobulins"/>
    <property type="match status" value="1"/>
</dbReference>
<evidence type="ECO:0000256" key="3">
    <source>
        <dbReference type="ARBA" id="ARBA00022989"/>
    </source>
</evidence>
<organism evidence="7 8">
    <name type="scientific">Pleurodeles waltl</name>
    <name type="common">Iberian ribbed newt</name>
    <dbReference type="NCBI Taxonomy" id="8319"/>
    <lineage>
        <taxon>Eukaryota</taxon>
        <taxon>Metazoa</taxon>
        <taxon>Chordata</taxon>
        <taxon>Craniata</taxon>
        <taxon>Vertebrata</taxon>
        <taxon>Euteleostomi</taxon>
        <taxon>Amphibia</taxon>
        <taxon>Batrachia</taxon>
        <taxon>Caudata</taxon>
        <taxon>Salamandroidea</taxon>
        <taxon>Salamandridae</taxon>
        <taxon>Pleurodelinae</taxon>
        <taxon>Pleurodeles</taxon>
    </lineage>
</organism>
<dbReference type="GO" id="GO:0033691">
    <property type="term" value="F:sialic acid binding"/>
    <property type="evidence" value="ECO:0007669"/>
    <property type="project" value="TreeGrafter"/>
</dbReference>
<keyword evidence="3" id="KW-1133">Transmembrane helix</keyword>